<dbReference type="Proteomes" id="UP000029228">
    <property type="component" value="Unassembled WGS sequence"/>
</dbReference>
<comment type="caution">
    <text evidence="1">The sequence shown here is derived from an EMBL/GenBank/DDBJ whole genome shotgun (WGS) entry which is preliminary data.</text>
</comment>
<evidence type="ECO:0000313" key="2">
    <source>
        <dbReference type="Proteomes" id="UP000029228"/>
    </source>
</evidence>
<dbReference type="AlphaFoldDB" id="A0A090RY38"/>
<accession>A0A090RY38</accession>
<evidence type="ECO:0000313" key="1">
    <source>
        <dbReference type="EMBL" id="GAL20375.1"/>
    </source>
</evidence>
<reference evidence="1 2" key="1">
    <citation type="submission" date="2014-09" db="EMBL/GenBank/DDBJ databases">
        <title>Vibrio maritimus JCM 19235. (C45) whole genome shotgun sequence.</title>
        <authorList>
            <person name="Sawabe T."/>
            <person name="Meirelles P."/>
            <person name="Nakanishi M."/>
            <person name="Sayaka M."/>
            <person name="Hattori M."/>
            <person name="Ohkuma M."/>
        </authorList>
    </citation>
    <scope>NUCLEOTIDE SEQUENCE [LARGE SCALE GENOMIC DNA]</scope>
    <source>
        <strain evidence="2">JCM19235</strain>
    </source>
</reference>
<protein>
    <submittedName>
        <fullName evidence="1">Uncharacterized protein</fullName>
    </submittedName>
</protein>
<sequence>MFTDTRKRLSRHIKEAGMLEMTQEQEDVGRNWLISTPDALTESGERVGDIIPTEIWCEGSTPLTTDWR</sequence>
<gene>
    <name evidence="1" type="ORF">JCM19235_4575</name>
</gene>
<organism evidence="1 2">
    <name type="scientific">Vibrio maritimus</name>
    <dbReference type="NCBI Taxonomy" id="990268"/>
    <lineage>
        <taxon>Bacteria</taxon>
        <taxon>Pseudomonadati</taxon>
        <taxon>Pseudomonadota</taxon>
        <taxon>Gammaproteobacteria</taxon>
        <taxon>Vibrionales</taxon>
        <taxon>Vibrionaceae</taxon>
        <taxon>Vibrio</taxon>
    </lineage>
</organism>
<keyword evidence="2" id="KW-1185">Reference proteome</keyword>
<proteinExistence type="predicted"/>
<dbReference type="EMBL" id="BBMR01000005">
    <property type="protein sequence ID" value="GAL20375.1"/>
    <property type="molecule type" value="Genomic_DNA"/>
</dbReference>
<name>A0A090RY38_9VIBR</name>